<evidence type="ECO:0000259" key="13">
    <source>
        <dbReference type="PROSITE" id="PS51384"/>
    </source>
</evidence>
<accession>A0ABP7NUV7</accession>
<dbReference type="InterPro" id="IPR001433">
    <property type="entry name" value="OxRdtase_FAD/NAD-bd"/>
</dbReference>
<evidence type="ECO:0000256" key="2">
    <source>
        <dbReference type="ARBA" id="ARBA00001974"/>
    </source>
</evidence>
<evidence type="ECO:0000256" key="9">
    <source>
        <dbReference type="ARBA" id="ARBA00048649"/>
    </source>
</evidence>
<reference evidence="15" key="1">
    <citation type="journal article" date="2019" name="Int. J. Syst. Evol. Microbiol.">
        <title>The Global Catalogue of Microorganisms (GCM) 10K type strain sequencing project: providing services to taxonomists for standard genome sequencing and annotation.</title>
        <authorList>
            <consortium name="The Broad Institute Genomics Platform"/>
            <consortium name="The Broad Institute Genome Sequencing Center for Infectious Disease"/>
            <person name="Wu L."/>
            <person name="Ma J."/>
        </authorList>
    </citation>
    <scope>NUCLEOTIDE SEQUENCE [LARGE SCALE GENOMIC DNA]</scope>
    <source>
        <strain evidence="15">JCM 16923</strain>
    </source>
</reference>
<evidence type="ECO:0000259" key="12">
    <source>
        <dbReference type="PROSITE" id="PS01033"/>
    </source>
</evidence>
<dbReference type="Gene3D" id="2.40.30.10">
    <property type="entry name" value="Translation factors"/>
    <property type="match status" value="1"/>
</dbReference>
<evidence type="ECO:0000256" key="7">
    <source>
        <dbReference type="ARBA" id="ARBA00023014"/>
    </source>
</evidence>
<dbReference type="PROSITE" id="PS01033">
    <property type="entry name" value="GLOBIN"/>
    <property type="match status" value="1"/>
</dbReference>
<dbReference type="InterPro" id="IPR050415">
    <property type="entry name" value="MRET"/>
</dbReference>
<dbReference type="Gene3D" id="3.40.50.80">
    <property type="entry name" value="Nucleotide-binding domain of ferredoxin-NADP reductase (FNR) module"/>
    <property type="match status" value="1"/>
</dbReference>
<dbReference type="SUPFAM" id="SSF63380">
    <property type="entry name" value="Riboflavin synthase domain-like"/>
    <property type="match status" value="1"/>
</dbReference>
<dbReference type="InterPro" id="IPR017927">
    <property type="entry name" value="FAD-bd_FR_type"/>
</dbReference>
<comment type="cofactor">
    <cofactor evidence="1">
        <name>heme b</name>
        <dbReference type="ChEBI" id="CHEBI:60344"/>
    </cofactor>
</comment>
<keyword evidence="15" id="KW-1185">Reference proteome</keyword>
<dbReference type="InterPro" id="IPR017938">
    <property type="entry name" value="Riboflavin_synthase-like_b-brl"/>
</dbReference>
<dbReference type="InterPro" id="IPR008333">
    <property type="entry name" value="Cbr1-like_FAD-bd_dom"/>
</dbReference>
<dbReference type="Pfam" id="PF00042">
    <property type="entry name" value="Globin"/>
    <property type="match status" value="1"/>
</dbReference>
<dbReference type="Gene3D" id="1.10.490.10">
    <property type="entry name" value="Globins"/>
    <property type="match status" value="1"/>
</dbReference>
<dbReference type="InterPro" id="IPR009050">
    <property type="entry name" value="Globin-like_sf"/>
</dbReference>
<keyword evidence="11" id="KW-0479">Metal-binding</keyword>
<dbReference type="SUPFAM" id="SSF46458">
    <property type="entry name" value="Globin-like"/>
    <property type="match status" value="1"/>
</dbReference>
<dbReference type="EMBL" id="BAAAZW010000003">
    <property type="protein sequence ID" value="GAA3954333.1"/>
    <property type="molecule type" value="Genomic_DNA"/>
</dbReference>
<comment type="catalytic activity">
    <reaction evidence="9">
        <text>2 nitric oxide + NADH + 2 O2 = 2 nitrate + NAD(+) + H(+)</text>
        <dbReference type="Rhea" id="RHEA:19469"/>
        <dbReference type="ChEBI" id="CHEBI:15378"/>
        <dbReference type="ChEBI" id="CHEBI:15379"/>
        <dbReference type="ChEBI" id="CHEBI:16480"/>
        <dbReference type="ChEBI" id="CHEBI:17632"/>
        <dbReference type="ChEBI" id="CHEBI:57540"/>
        <dbReference type="ChEBI" id="CHEBI:57945"/>
        <dbReference type="EC" id="1.14.12.17"/>
    </reaction>
</comment>
<dbReference type="InterPro" id="IPR000971">
    <property type="entry name" value="Globin"/>
</dbReference>
<feature type="domain" description="Globin" evidence="12">
    <location>
        <begin position="1"/>
        <end position="137"/>
    </location>
</feature>
<evidence type="ECO:0000256" key="1">
    <source>
        <dbReference type="ARBA" id="ARBA00001970"/>
    </source>
</evidence>
<keyword evidence="11" id="KW-0408">Iron</keyword>
<dbReference type="PRINTS" id="PR00410">
    <property type="entry name" value="PHEHYDRXLASE"/>
</dbReference>
<evidence type="ECO:0000256" key="8">
    <source>
        <dbReference type="ARBA" id="ARBA00023027"/>
    </source>
</evidence>
<name>A0ABP7NUV7_9ACTN</name>
<comment type="similarity">
    <text evidence="11">Belongs to the globin family.</text>
</comment>
<dbReference type="PROSITE" id="PS51384">
    <property type="entry name" value="FAD_FR"/>
    <property type="match status" value="1"/>
</dbReference>
<keyword evidence="11" id="KW-0561">Oxygen transport</keyword>
<dbReference type="InterPro" id="IPR012292">
    <property type="entry name" value="Globin/Proto"/>
</dbReference>
<dbReference type="EC" id="1.14.12.17" evidence="4"/>
<dbReference type="SUPFAM" id="SSF52343">
    <property type="entry name" value="Ferredoxin reductase-like, C-terminal NADP-linked domain"/>
    <property type="match status" value="1"/>
</dbReference>
<dbReference type="CDD" id="cd19753">
    <property type="entry name" value="Mb-like_oxidoreductase"/>
    <property type="match status" value="1"/>
</dbReference>
<sequence length="385" mass="42300">MSETGQPVLHRLRELIEADPDGFARKVFARLFGASPALRDMFPAHLSHLREAFTQVLDHVLEVLPADDGHDDLIELLAQLGRDHRKYGVTDKHYDQMAQALVTESAALMGTEWTQETAETVAQAMLLTTGVMRGAAQSAPGPATWRARVVQKFIINRERAVVRLAAVDPVPAFHAGQYLETRIPQWPYQWRNLSPAIPPNEAGELEFHVRAVPGGHVSTAIVKETAPGDVWTFAQAHGTLHVDPDRPVLMVAGGSGLAPLRALLLDMAQRADSPATHLFYGARFPGELYDLAVLRELATTNPWLKVTAVVDEAADPWWIDGAPAPAQWGFEIARGKVGDIAARYGDWSDRQVLIAGPADMISSTKLRLRLAGVPSDRMRHDPVHH</sequence>
<evidence type="ECO:0000256" key="11">
    <source>
        <dbReference type="RuleBase" id="RU000356"/>
    </source>
</evidence>
<protein>
    <recommendedName>
        <fullName evidence="4">nitric oxide dioxygenase</fullName>
        <ecNumber evidence="4">1.14.12.17</ecNumber>
    </recommendedName>
</protein>
<dbReference type="PANTHER" id="PTHR47354">
    <property type="entry name" value="NADH OXIDOREDUCTASE HCR"/>
    <property type="match status" value="1"/>
</dbReference>
<comment type="caution">
    <text evidence="14">The sequence shown here is derived from an EMBL/GenBank/DDBJ whole genome shotgun (WGS) entry which is preliminary data.</text>
</comment>
<keyword evidence="5" id="KW-0001">2Fe-2S</keyword>
<gene>
    <name evidence="14" type="ORF">GCM10022231_10900</name>
</gene>
<evidence type="ECO:0000256" key="3">
    <source>
        <dbReference type="ARBA" id="ARBA00006401"/>
    </source>
</evidence>
<evidence type="ECO:0000256" key="4">
    <source>
        <dbReference type="ARBA" id="ARBA00012229"/>
    </source>
</evidence>
<evidence type="ECO:0000256" key="10">
    <source>
        <dbReference type="ARBA" id="ARBA00049433"/>
    </source>
</evidence>
<organism evidence="14 15">
    <name type="scientific">Gordonia caeni</name>
    <dbReference type="NCBI Taxonomy" id="1007097"/>
    <lineage>
        <taxon>Bacteria</taxon>
        <taxon>Bacillati</taxon>
        <taxon>Actinomycetota</taxon>
        <taxon>Actinomycetes</taxon>
        <taxon>Mycobacteriales</taxon>
        <taxon>Gordoniaceae</taxon>
        <taxon>Gordonia</taxon>
    </lineage>
</organism>
<comment type="similarity">
    <text evidence="3">In the C-terminal section; belongs to the flavoprotein pyridine nucleotide cytochrome reductase family.</text>
</comment>
<keyword evidence="11" id="KW-0349">Heme</keyword>
<dbReference type="InterPro" id="IPR039261">
    <property type="entry name" value="FNR_nucleotide-bd"/>
</dbReference>
<keyword evidence="7" id="KW-0411">Iron-sulfur</keyword>
<dbReference type="Pfam" id="PF00970">
    <property type="entry name" value="FAD_binding_6"/>
    <property type="match status" value="1"/>
</dbReference>
<feature type="domain" description="FAD-binding FR-type" evidence="13">
    <location>
        <begin position="142"/>
        <end position="243"/>
    </location>
</feature>
<proteinExistence type="inferred from homology"/>
<evidence type="ECO:0000313" key="14">
    <source>
        <dbReference type="EMBL" id="GAA3954333.1"/>
    </source>
</evidence>
<comment type="cofactor">
    <cofactor evidence="2">
        <name>FAD</name>
        <dbReference type="ChEBI" id="CHEBI:57692"/>
    </cofactor>
</comment>
<evidence type="ECO:0000256" key="6">
    <source>
        <dbReference type="ARBA" id="ARBA00022857"/>
    </source>
</evidence>
<keyword evidence="6" id="KW-0521">NADP</keyword>
<comment type="catalytic activity">
    <reaction evidence="10">
        <text>2 nitric oxide + NADPH + 2 O2 = 2 nitrate + NADP(+) + H(+)</text>
        <dbReference type="Rhea" id="RHEA:19465"/>
        <dbReference type="ChEBI" id="CHEBI:15378"/>
        <dbReference type="ChEBI" id="CHEBI:15379"/>
        <dbReference type="ChEBI" id="CHEBI:16480"/>
        <dbReference type="ChEBI" id="CHEBI:17632"/>
        <dbReference type="ChEBI" id="CHEBI:57783"/>
        <dbReference type="ChEBI" id="CHEBI:58349"/>
        <dbReference type="EC" id="1.14.12.17"/>
    </reaction>
</comment>
<evidence type="ECO:0000313" key="15">
    <source>
        <dbReference type="Proteomes" id="UP001418444"/>
    </source>
</evidence>
<dbReference type="Pfam" id="PF00175">
    <property type="entry name" value="NAD_binding_1"/>
    <property type="match status" value="1"/>
</dbReference>
<evidence type="ECO:0000256" key="5">
    <source>
        <dbReference type="ARBA" id="ARBA00022714"/>
    </source>
</evidence>
<keyword evidence="8" id="KW-0520">NAD</keyword>
<dbReference type="CDD" id="cd06187">
    <property type="entry name" value="O2ase_reductase_like"/>
    <property type="match status" value="1"/>
</dbReference>
<keyword evidence="11" id="KW-0813">Transport</keyword>
<dbReference type="Proteomes" id="UP001418444">
    <property type="component" value="Unassembled WGS sequence"/>
</dbReference>
<dbReference type="RefSeq" id="WP_344781443.1">
    <property type="nucleotide sequence ID" value="NZ_BAAAZW010000003.1"/>
</dbReference>
<dbReference type="PANTHER" id="PTHR47354:SF5">
    <property type="entry name" value="PROTEIN RFBI"/>
    <property type="match status" value="1"/>
</dbReference>